<evidence type="ECO:0000256" key="2">
    <source>
        <dbReference type="SAM" id="Phobius"/>
    </source>
</evidence>
<keyword evidence="2" id="KW-1133">Transmembrane helix</keyword>
<evidence type="ECO:0000313" key="4">
    <source>
        <dbReference type="EMBL" id="KXI13642.1"/>
    </source>
</evidence>
<dbReference type="PROSITE" id="PS50943">
    <property type="entry name" value="HTH_CROC1"/>
    <property type="match status" value="1"/>
</dbReference>
<keyword evidence="2" id="KW-0812">Transmembrane</keyword>
<dbReference type="PANTHER" id="PTHR46558:SF15">
    <property type="entry name" value="HELIX-TURN-HELIX DOMAIN PROTEIN"/>
    <property type="match status" value="1"/>
</dbReference>
<comment type="caution">
    <text evidence="4">The sequence shown here is derived from an EMBL/GenBank/DDBJ whole genome shotgun (WGS) entry which is preliminary data.</text>
</comment>
<dbReference type="SMART" id="SM00530">
    <property type="entry name" value="HTH_XRE"/>
    <property type="match status" value="1"/>
</dbReference>
<evidence type="ECO:0000259" key="3">
    <source>
        <dbReference type="PROSITE" id="PS50943"/>
    </source>
</evidence>
<dbReference type="Proteomes" id="UP000070326">
    <property type="component" value="Unassembled WGS sequence"/>
</dbReference>
<dbReference type="PANTHER" id="PTHR46558">
    <property type="entry name" value="TRACRIPTIONAL REGULATORY PROTEIN-RELATED-RELATED"/>
    <property type="match status" value="1"/>
</dbReference>
<dbReference type="EMBL" id="LSQZ01000019">
    <property type="protein sequence ID" value="KXI13642.1"/>
    <property type="molecule type" value="Genomic_DNA"/>
</dbReference>
<dbReference type="PATRIC" id="fig|1261.5.peg.636"/>
<dbReference type="Gene3D" id="1.10.260.40">
    <property type="entry name" value="lambda repressor-like DNA-binding domains"/>
    <property type="match status" value="1"/>
</dbReference>
<feature type="transmembrane region" description="Helical" evidence="2">
    <location>
        <begin position="199"/>
        <end position="220"/>
    </location>
</feature>
<sequence>MEYSRIFLGGNTDMNFGEQIKKIRAEKNLTQQKMADMLNVSRQAVSNWENDKNLPDIEMIINMSRAFNMTLDELVFGGKDMNNMTEKLINDGSENRRKNMNLIGIKIGASLLGAGVLSLLIGLVVPPSMENHFGMAFSILIFCGVLTFLLIGVKDIVELVLGKNKDSEKSKMKVFGGILVGVGSVMYLLGLVVDTDLSLGTYGILAMFIGIVMMVIPVLIGKSKK</sequence>
<dbReference type="CDD" id="cd00093">
    <property type="entry name" value="HTH_XRE"/>
    <property type="match status" value="1"/>
</dbReference>
<dbReference type="SUPFAM" id="SSF47413">
    <property type="entry name" value="lambda repressor-like DNA-binding domains"/>
    <property type="match status" value="1"/>
</dbReference>
<feature type="transmembrane region" description="Helical" evidence="2">
    <location>
        <begin position="132"/>
        <end position="153"/>
    </location>
</feature>
<dbReference type="GO" id="GO:0003677">
    <property type="term" value="F:DNA binding"/>
    <property type="evidence" value="ECO:0007669"/>
    <property type="project" value="UniProtKB-KW"/>
</dbReference>
<reference evidence="4 5" key="1">
    <citation type="submission" date="2016-02" db="EMBL/GenBank/DDBJ databases">
        <authorList>
            <person name="Wen L."/>
            <person name="He K."/>
            <person name="Yang H."/>
        </authorList>
    </citation>
    <scope>NUCLEOTIDE SEQUENCE [LARGE SCALE GENOMIC DNA]</scope>
    <source>
        <strain evidence="4 5">MJR8628A</strain>
    </source>
</reference>
<dbReference type="eggNOG" id="COG1476">
    <property type="taxonomic scope" value="Bacteria"/>
</dbReference>
<dbReference type="InterPro" id="IPR001387">
    <property type="entry name" value="Cro/C1-type_HTH"/>
</dbReference>
<keyword evidence="2" id="KW-0472">Membrane</keyword>
<keyword evidence="1 4" id="KW-0238">DNA-binding</keyword>
<feature type="domain" description="HTH cro/C1-type" evidence="3">
    <location>
        <begin position="20"/>
        <end position="74"/>
    </location>
</feature>
<accession>A0A135YW78</accession>
<name>A0A135YW78_9FIRM</name>
<evidence type="ECO:0000313" key="5">
    <source>
        <dbReference type="Proteomes" id="UP000070326"/>
    </source>
</evidence>
<gene>
    <name evidence="4" type="ORF">HMPREF3195_00631</name>
</gene>
<evidence type="ECO:0000256" key="1">
    <source>
        <dbReference type="ARBA" id="ARBA00023125"/>
    </source>
</evidence>
<dbReference type="InterPro" id="IPR010982">
    <property type="entry name" value="Lambda_DNA-bd_dom_sf"/>
</dbReference>
<organism evidence="4 5">
    <name type="scientific">Peptostreptococcus anaerobius</name>
    <dbReference type="NCBI Taxonomy" id="1261"/>
    <lineage>
        <taxon>Bacteria</taxon>
        <taxon>Bacillati</taxon>
        <taxon>Bacillota</taxon>
        <taxon>Clostridia</taxon>
        <taxon>Peptostreptococcales</taxon>
        <taxon>Peptostreptococcaceae</taxon>
        <taxon>Peptostreptococcus</taxon>
    </lineage>
</organism>
<protein>
    <submittedName>
        <fullName evidence="4">DNA-binding helix-turn-helix protein</fullName>
    </submittedName>
</protein>
<dbReference type="Pfam" id="PF01381">
    <property type="entry name" value="HTH_3"/>
    <property type="match status" value="1"/>
</dbReference>
<proteinExistence type="predicted"/>
<feature type="transmembrane region" description="Helical" evidence="2">
    <location>
        <begin position="103"/>
        <end position="126"/>
    </location>
</feature>
<dbReference type="AlphaFoldDB" id="A0A135YW78"/>
<feature type="transmembrane region" description="Helical" evidence="2">
    <location>
        <begin position="174"/>
        <end position="193"/>
    </location>
</feature>